<protein>
    <recommendedName>
        <fullName evidence="3">Flagellin</fullName>
    </recommendedName>
</protein>
<dbReference type="Proteomes" id="UP000199541">
    <property type="component" value="Unassembled WGS sequence"/>
</dbReference>
<dbReference type="Proteomes" id="UP000634647">
    <property type="component" value="Unassembled WGS sequence"/>
</dbReference>
<evidence type="ECO:0000259" key="4">
    <source>
        <dbReference type="Pfam" id="PF00669"/>
    </source>
</evidence>
<sequence length="277" mass="28988">MSSILTNSAAMTALQTLKQVNQGLQQTQDRISTGLKIQSAKDNASYFAISQQMKGDSGMYKSINESLTMTKNSVSTASLGASTVNDLTQQFVQQVSFAQGSSVDHVKVQATLDSLVSQIKTTISQATFNGNDLVNSNSAVTVVTGVSRAGGTFATTTMTFNKVNLASIASTLGTIKIGSANVTASTLSAALTTAQTQLTSAINAATTMGVAETSLTTQQDFLSKLTNKLDAGVGSMVDANMEQEAAKLQSYQVQQQLATQSLSIANKAPQNILSLFR</sequence>
<evidence type="ECO:0000313" key="7">
    <source>
        <dbReference type="EMBL" id="SDW30378.1"/>
    </source>
</evidence>
<evidence type="ECO:0000256" key="2">
    <source>
        <dbReference type="ARBA" id="ARBA00023143"/>
    </source>
</evidence>
<keyword evidence="6" id="KW-0969">Cilium</keyword>
<evidence type="ECO:0000256" key="3">
    <source>
        <dbReference type="RuleBase" id="RU362073"/>
    </source>
</evidence>
<feature type="domain" description="Flagellin C-terminal" evidence="5">
    <location>
        <begin position="194"/>
        <end position="276"/>
    </location>
</feature>
<dbReference type="EMBL" id="BNAB01000002">
    <property type="protein sequence ID" value="GHD99259.1"/>
    <property type="molecule type" value="Genomic_DNA"/>
</dbReference>
<feature type="domain" description="Flagellin N-terminal" evidence="4">
    <location>
        <begin position="4"/>
        <end position="136"/>
    </location>
</feature>
<evidence type="ECO:0000259" key="5">
    <source>
        <dbReference type="Pfam" id="PF00700"/>
    </source>
</evidence>
<keyword evidence="8" id="KW-1185">Reference proteome</keyword>
<evidence type="ECO:0000313" key="6">
    <source>
        <dbReference type="EMBL" id="GHD99259.1"/>
    </source>
</evidence>
<dbReference type="PANTHER" id="PTHR42792:SF2">
    <property type="entry name" value="FLAGELLIN"/>
    <property type="match status" value="1"/>
</dbReference>
<dbReference type="InterPro" id="IPR001492">
    <property type="entry name" value="Flagellin"/>
</dbReference>
<evidence type="ECO:0000313" key="9">
    <source>
        <dbReference type="Proteomes" id="UP000634647"/>
    </source>
</evidence>
<dbReference type="Pfam" id="PF00700">
    <property type="entry name" value="Flagellin_C"/>
    <property type="match status" value="1"/>
</dbReference>
<dbReference type="GO" id="GO:0005198">
    <property type="term" value="F:structural molecule activity"/>
    <property type="evidence" value="ECO:0007669"/>
    <property type="project" value="UniProtKB-UniRule"/>
</dbReference>
<keyword evidence="2 3" id="KW-0975">Bacterial flagellum</keyword>
<keyword evidence="3" id="KW-0964">Secreted</keyword>
<dbReference type="AlphaFoldDB" id="A0AAN4UPD4"/>
<proteinExistence type="inferred from homology"/>
<comment type="function">
    <text evidence="3">Flagellin is the subunit protein which polymerizes to form the filaments of bacterial flagella.</text>
</comment>
<keyword evidence="6" id="KW-0966">Cell projection</keyword>
<evidence type="ECO:0000313" key="8">
    <source>
        <dbReference type="Proteomes" id="UP000199541"/>
    </source>
</evidence>
<dbReference type="InterPro" id="IPR046358">
    <property type="entry name" value="Flagellin_C"/>
</dbReference>
<gene>
    <name evidence="6" type="primary">flaA</name>
    <name evidence="6" type="ORF">GCM10008024_05920</name>
    <name evidence="7" type="ORF">SAMN05444006_102283</name>
</gene>
<dbReference type="Pfam" id="PF00669">
    <property type="entry name" value="Flagellin_N"/>
    <property type="match status" value="1"/>
</dbReference>
<dbReference type="RefSeq" id="WP_035841751.1">
    <property type="nucleotide sequence ID" value="NZ_BNAB01000002.1"/>
</dbReference>
<name>A0AAN4UPD4_9RHOB</name>
<dbReference type="InterPro" id="IPR001029">
    <property type="entry name" value="Flagellin_N"/>
</dbReference>
<reference evidence="6" key="1">
    <citation type="journal article" date="2014" name="Int. J. Syst. Evol. Microbiol.">
        <title>Complete genome sequence of Corynebacterium casei LMG S-19264T (=DSM 44701T), isolated from a smear-ripened cheese.</title>
        <authorList>
            <consortium name="US DOE Joint Genome Institute (JGI-PGF)"/>
            <person name="Walter F."/>
            <person name="Albersmeier A."/>
            <person name="Kalinowski J."/>
            <person name="Ruckert C."/>
        </authorList>
    </citation>
    <scope>NUCLEOTIDE SEQUENCE</scope>
    <source>
        <strain evidence="6">CGMCC 1.10859</strain>
    </source>
</reference>
<accession>A0AAN4UPD4</accession>
<evidence type="ECO:0000256" key="1">
    <source>
        <dbReference type="ARBA" id="ARBA00005709"/>
    </source>
</evidence>
<keyword evidence="6" id="KW-0282">Flagellum</keyword>
<dbReference type="SUPFAM" id="SSF64518">
    <property type="entry name" value="Phase 1 flagellin"/>
    <property type="match status" value="1"/>
</dbReference>
<dbReference type="Gene3D" id="1.20.1330.10">
    <property type="entry name" value="f41 fragment of flagellin, N-terminal domain"/>
    <property type="match status" value="1"/>
</dbReference>
<comment type="subcellular location">
    <subcellularLocation>
        <location evidence="3">Secreted</location>
    </subcellularLocation>
    <subcellularLocation>
        <location evidence="3">Bacterial flagellum</location>
    </subcellularLocation>
</comment>
<dbReference type="GO" id="GO:0009288">
    <property type="term" value="C:bacterial-type flagellum"/>
    <property type="evidence" value="ECO:0007669"/>
    <property type="project" value="UniProtKB-SubCell"/>
</dbReference>
<organism evidence="6 9">
    <name type="scientific">Allgaiera indica</name>
    <dbReference type="NCBI Taxonomy" id="765699"/>
    <lineage>
        <taxon>Bacteria</taxon>
        <taxon>Pseudomonadati</taxon>
        <taxon>Pseudomonadota</taxon>
        <taxon>Alphaproteobacteria</taxon>
        <taxon>Rhodobacterales</taxon>
        <taxon>Paracoccaceae</taxon>
        <taxon>Allgaiera</taxon>
    </lineage>
</organism>
<comment type="caution">
    <text evidence="6">The sequence shown here is derived from an EMBL/GenBank/DDBJ whole genome shotgun (WGS) entry which is preliminary data.</text>
</comment>
<reference evidence="7 8" key="2">
    <citation type="submission" date="2016-10" db="EMBL/GenBank/DDBJ databases">
        <authorList>
            <person name="Varghese N."/>
            <person name="Submissions S."/>
        </authorList>
    </citation>
    <scope>NUCLEOTIDE SEQUENCE [LARGE SCALE GENOMIC DNA]</scope>
    <source>
        <strain evidence="7 8">DSM 24802</strain>
    </source>
</reference>
<comment type="similarity">
    <text evidence="1 3">Belongs to the bacterial flagellin family.</text>
</comment>
<dbReference type="GO" id="GO:0005576">
    <property type="term" value="C:extracellular region"/>
    <property type="evidence" value="ECO:0007669"/>
    <property type="project" value="UniProtKB-SubCell"/>
</dbReference>
<reference evidence="6" key="3">
    <citation type="submission" date="2023-06" db="EMBL/GenBank/DDBJ databases">
        <authorList>
            <person name="Sun Q."/>
            <person name="Zhou Y."/>
        </authorList>
    </citation>
    <scope>NUCLEOTIDE SEQUENCE</scope>
    <source>
        <strain evidence="6">CGMCC 1.10859</strain>
    </source>
</reference>
<dbReference type="EMBL" id="FNOB01000002">
    <property type="protein sequence ID" value="SDW30378.1"/>
    <property type="molecule type" value="Genomic_DNA"/>
</dbReference>
<dbReference type="PANTHER" id="PTHR42792">
    <property type="entry name" value="FLAGELLIN"/>
    <property type="match status" value="1"/>
</dbReference>